<dbReference type="EMBL" id="JAGMWN010000001">
    <property type="protein sequence ID" value="MBP5855456.1"/>
    <property type="molecule type" value="Genomic_DNA"/>
</dbReference>
<evidence type="ECO:0000256" key="2">
    <source>
        <dbReference type="ARBA" id="ARBA00016956"/>
    </source>
</evidence>
<dbReference type="GO" id="GO:0005737">
    <property type="term" value="C:cytoplasm"/>
    <property type="evidence" value="ECO:0007669"/>
    <property type="project" value="UniProtKB-SubCell"/>
</dbReference>
<dbReference type="PROSITE" id="PS01126">
    <property type="entry name" value="EF_TS_1"/>
    <property type="match status" value="1"/>
</dbReference>
<comment type="similarity">
    <text evidence="1 6 7">Belongs to the EF-Ts family.</text>
</comment>
<dbReference type="SUPFAM" id="SSF46934">
    <property type="entry name" value="UBA-like"/>
    <property type="match status" value="1"/>
</dbReference>
<dbReference type="HAMAP" id="MF_00050">
    <property type="entry name" value="EF_Ts"/>
    <property type="match status" value="1"/>
</dbReference>
<keyword evidence="5 6" id="KW-0648">Protein biosynthesis</keyword>
<dbReference type="Gene3D" id="1.10.8.10">
    <property type="entry name" value="DNA helicase RuvA subunit, C-terminal domain"/>
    <property type="match status" value="1"/>
</dbReference>
<dbReference type="PANTHER" id="PTHR11741">
    <property type="entry name" value="ELONGATION FACTOR TS"/>
    <property type="match status" value="1"/>
</dbReference>
<feature type="domain" description="Translation elongation factor EFTs/EF1B dimerisation" evidence="9">
    <location>
        <begin position="71"/>
        <end position="289"/>
    </location>
</feature>
<dbReference type="InterPro" id="IPR001816">
    <property type="entry name" value="Transl_elong_EFTs/EF1B"/>
</dbReference>
<organism evidence="10 11">
    <name type="scientific">Marivibrio halodurans</name>
    <dbReference type="NCBI Taxonomy" id="2039722"/>
    <lineage>
        <taxon>Bacteria</taxon>
        <taxon>Pseudomonadati</taxon>
        <taxon>Pseudomonadota</taxon>
        <taxon>Alphaproteobacteria</taxon>
        <taxon>Rhodospirillales</taxon>
        <taxon>Rhodospirillaceae</taxon>
        <taxon>Marivibrio</taxon>
    </lineage>
</organism>
<proteinExistence type="inferred from homology"/>
<evidence type="ECO:0000313" key="11">
    <source>
        <dbReference type="Proteomes" id="UP000672602"/>
    </source>
</evidence>
<dbReference type="AlphaFoldDB" id="A0A8J7SKF0"/>
<dbReference type="FunFam" id="1.10.286.20:FF:000001">
    <property type="entry name" value="Elongation factor Ts"/>
    <property type="match status" value="1"/>
</dbReference>
<evidence type="ECO:0000256" key="6">
    <source>
        <dbReference type="HAMAP-Rule" id="MF_00050"/>
    </source>
</evidence>
<comment type="caution">
    <text evidence="10">The sequence shown here is derived from an EMBL/GenBank/DDBJ whole genome shotgun (WGS) entry which is preliminary data.</text>
</comment>
<dbReference type="RefSeq" id="WP_210680044.1">
    <property type="nucleotide sequence ID" value="NZ_JAGMWN010000001.1"/>
</dbReference>
<dbReference type="InterPro" id="IPR014039">
    <property type="entry name" value="Transl_elong_EFTs/EF1B_dimer"/>
</dbReference>
<name>A0A8J7SKF0_9PROT</name>
<dbReference type="FunFam" id="1.10.8.10:FF:000001">
    <property type="entry name" value="Elongation factor Ts"/>
    <property type="match status" value="1"/>
</dbReference>
<evidence type="ECO:0000256" key="4">
    <source>
        <dbReference type="ARBA" id="ARBA00022768"/>
    </source>
</evidence>
<dbReference type="SUPFAM" id="SSF54713">
    <property type="entry name" value="Elongation factor Ts (EF-Ts), dimerisation domain"/>
    <property type="match status" value="1"/>
</dbReference>
<dbReference type="InterPro" id="IPR009060">
    <property type="entry name" value="UBA-like_sf"/>
</dbReference>
<dbReference type="PANTHER" id="PTHR11741:SF0">
    <property type="entry name" value="ELONGATION FACTOR TS, MITOCHONDRIAL"/>
    <property type="match status" value="1"/>
</dbReference>
<comment type="function">
    <text evidence="6 7">Associates with the EF-Tu.GDP complex and induces the exchange of GDP to GTP. It remains bound to the aminoacyl-tRNA.EF-Tu.GTP complex up to the GTP hydrolysis stage on the ribosome.</text>
</comment>
<dbReference type="Gene3D" id="3.30.479.20">
    <property type="entry name" value="Elongation factor Ts, dimerisation domain"/>
    <property type="match status" value="2"/>
</dbReference>
<keyword evidence="4 6" id="KW-0251">Elongation factor</keyword>
<evidence type="ECO:0000259" key="9">
    <source>
        <dbReference type="Pfam" id="PF00889"/>
    </source>
</evidence>
<protein>
    <recommendedName>
        <fullName evidence="2 6">Elongation factor Ts</fullName>
        <shortName evidence="6">EF-Ts</shortName>
    </recommendedName>
</protein>
<sequence>MAEITATLVKQLREKTGAGMMDCKKALTETDGDVEGAVDWLRKKGLSQAAKKSGRTAAEGLVGVATGGTSGAIVEINAETDFVARNESFQDFVSTASKIALEKAGDADAVLKAEYPGTARTVEEELTNKIATIGENMSFRRTAALTVENGVVAAYVHNQMKPELGKIGVLVALESTGSVDALNALGRNLAMHIAAAKPEFLKIDDVDAAALQRERDILTEQAKASGKPDNIIEKMVEGRLRKFYEEVVLTEQIYMIDGESKVSKVVEAAEKEAGAPIKLTGFLCYRLGEGIEKQESDFQAEVAAAMKG</sequence>
<feature type="region of interest" description="Involved in Mg(2+) ion dislocation from EF-Tu" evidence="6">
    <location>
        <begin position="80"/>
        <end position="83"/>
    </location>
</feature>
<keyword evidence="3 6" id="KW-0963">Cytoplasm</keyword>
<dbReference type="InterPro" id="IPR036402">
    <property type="entry name" value="EF-Ts_dimer_sf"/>
</dbReference>
<accession>A0A8J7SKF0</accession>
<dbReference type="Pfam" id="PF00889">
    <property type="entry name" value="EF_TS"/>
    <property type="match status" value="1"/>
</dbReference>
<dbReference type="CDD" id="cd14275">
    <property type="entry name" value="UBA_EF-Ts"/>
    <property type="match status" value="1"/>
</dbReference>
<keyword evidence="11" id="KW-1185">Reference proteome</keyword>
<evidence type="ECO:0000256" key="5">
    <source>
        <dbReference type="ARBA" id="ARBA00022917"/>
    </source>
</evidence>
<dbReference type="InterPro" id="IPR018101">
    <property type="entry name" value="Transl_elong_Ts_CS"/>
</dbReference>
<evidence type="ECO:0000256" key="8">
    <source>
        <dbReference type="RuleBase" id="RU000643"/>
    </source>
</evidence>
<evidence type="ECO:0000256" key="3">
    <source>
        <dbReference type="ARBA" id="ARBA00022490"/>
    </source>
</evidence>
<evidence type="ECO:0000313" key="10">
    <source>
        <dbReference type="EMBL" id="MBP5855456.1"/>
    </source>
</evidence>
<dbReference type="GO" id="GO:0003746">
    <property type="term" value="F:translation elongation factor activity"/>
    <property type="evidence" value="ECO:0007669"/>
    <property type="project" value="UniProtKB-UniRule"/>
</dbReference>
<evidence type="ECO:0000256" key="1">
    <source>
        <dbReference type="ARBA" id="ARBA00005532"/>
    </source>
</evidence>
<dbReference type="Gene3D" id="1.10.286.20">
    <property type="match status" value="1"/>
</dbReference>
<gene>
    <name evidence="6" type="primary">tsf</name>
    <name evidence="10" type="ORF">KAJ83_00415</name>
</gene>
<dbReference type="PROSITE" id="PS01127">
    <property type="entry name" value="EF_TS_2"/>
    <property type="match status" value="1"/>
</dbReference>
<comment type="subcellular location">
    <subcellularLocation>
        <location evidence="6 8">Cytoplasm</location>
    </subcellularLocation>
</comment>
<evidence type="ECO:0000256" key="7">
    <source>
        <dbReference type="RuleBase" id="RU000642"/>
    </source>
</evidence>
<dbReference type="NCBIfam" id="TIGR00116">
    <property type="entry name" value="tsf"/>
    <property type="match status" value="1"/>
</dbReference>
<dbReference type="Proteomes" id="UP000672602">
    <property type="component" value="Unassembled WGS sequence"/>
</dbReference>
<reference evidence="10" key="1">
    <citation type="submission" date="2021-04" db="EMBL/GenBank/DDBJ databases">
        <authorList>
            <person name="Zhang D.-C."/>
        </authorList>
    </citation>
    <scope>NUCLEOTIDE SEQUENCE</scope>
    <source>
        <strain evidence="10">CGMCC 1.15697</strain>
    </source>
</reference>